<feature type="domain" description="HTH gntR-type" evidence="4">
    <location>
        <begin position="6"/>
        <end position="74"/>
    </location>
</feature>
<dbReference type="InterPro" id="IPR000524">
    <property type="entry name" value="Tscrpt_reg_HTH_GntR"/>
</dbReference>
<dbReference type="PANTHER" id="PTHR43537">
    <property type="entry name" value="TRANSCRIPTIONAL REGULATOR, GNTR FAMILY"/>
    <property type="match status" value="1"/>
</dbReference>
<organism evidence="5 6">
    <name type="scientific">Zhengella mangrovi</name>
    <dbReference type="NCBI Taxonomy" id="1982044"/>
    <lineage>
        <taxon>Bacteria</taxon>
        <taxon>Pseudomonadati</taxon>
        <taxon>Pseudomonadota</taxon>
        <taxon>Alphaproteobacteria</taxon>
        <taxon>Hyphomicrobiales</taxon>
        <taxon>Notoacmeibacteraceae</taxon>
        <taxon>Zhengella</taxon>
    </lineage>
</organism>
<dbReference type="SMART" id="SM00895">
    <property type="entry name" value="FCD"/>
    <property type="match status" value="1"/>
</dbReference>
<evidence type="ECO:0000256" key="3">
    <source>
        <dbReference type="ARBA" id="ARBA00023163"/>
    </source>
</evidence>
<gene>
    <name evidence="5" type="ORF">CSC94_12155</name>
</gene>
<keyword evidence="3" id="KW-0804">Transcription</keyword>
<keyword evidence="6" id="KW-1185">Reference proteome</keyword>
<dbReference type="Pfam" id="PF00392">
    <property type="entry name" value="GntR"/>
    <property type="match status" value="1"/>
</dbReference>
<evidence type="ECO:0000259" key="4">
    <source>
        <dbReference type="PROSITE" id="PS50949"/>
    </source>
</evidence>
<dbReference type="PANTHER" id="PTHR43537:SF5">
    <property type="entry name" value="UXU OPERON TRANSCRIPTIONAL REGULATOR"/>
    <property type="match status" value="1"/>
</dbReference>
<evidence type="ECO:0000256" key="1">
    <source>
        <dbReference type="ARBA" id="ARBA00023015"/>
    </source>
</evidence>
<dbReference type="Pfam" id="PF07729">
    <property type="entry name" value="FCD"/>
    <property type="match status" value="1"/>
</dbReference>
<dbReference type="EMBL" id="PDVP01000006">
    <property type="protein sequence ID" value="PHP66849.1"/>
    <property type="molecule type" value="Genomic_DNA"/>
</dbReference>
<dbReference type="PROSITE" id="PS50949">
    <property type="entry name" value="HTH_GNTR"/>
    <property type="match status" value="1"/>
</dbReference>
<dbReference type="GO" id="GO:0003700">
    <property type="term" value="F:DNA-binding transcription factor activity"/>
    <property type="evidence" value="ECO:0007669"/>
    <property type="project" value="InterPro"/>
</dbReference>
<proteinExistence type="predicted"/>
<comment type="caution">
    <text evidence="5">The sequence shown here is derived from an EMBL/GenBank/DDBJ whole genome shotgun (WGS) entry which is preliminary data.</text>
</comment>
<evidence type="ECO:0000313" key="5">
    <source>
        <dbReference type="EMBL" id="PHP66849.1"/>
    </source>
</evidence>
<evidence type="ECO:0000256" key="2">
    <source>
        <dbReference type="ARBA" id="ARBA00023125"/>
    </source>
</evidence>
<keyword evidence="2" id="KW-0238">DNA-binding</keyword>
<keyword evidence="1" id="KW-0805">Transcription regulation</keyword>
<dbReference type="PRINTS" id="PR00035">
    <property type="entry name" value="HTHGNTR"/>
</dbReference>
<dbReference type="InterPro" id="IPR008920">
    <property type="entry name" value="TF_FadR/GntR_C"/>
</dbReference>
<name>A0A2G1QMZ9_9HYPH</name>
<evidence type="ECO:0000313" key="6">
    <source>
        <dbReference type="Proteomes" id="UP000221168"/>
    </source>
</evidence>
<dbReference type="Gene3D" id="1.20.120.530">
    <property type="entry name" value="GntR ligand-binding domain-like"/>
    <property type="match status" value="1"/>
</dbReference>
<dbReference type="CDD" id="cd07377">
    <property type="entry name" value="WHTH_GntR"/>
    <property type="match status" value="1"/>
</dbReference>
<accession>A0A2G1QMZ9</accession>
<sequence>MTKMRQTKADSIEIDLRSRIAAAEWMPGDQLPDERTLADHYGVARNTIRKAIGQLEAENLLERKVGRGTHVREKPDETTDRILKSFLEASPSDILNLRLFIEPHAASAAARNICESDLEAIRHAAQKAEEAEDLDDYEFWDNEFHRLINTAAGNRFLADFFALLTIIRYTPTMMEIRRQWFTAERRLVYDREHRDIVEALTNWDGERAASAMRSHLLSRRRNYFGQ</sequence>
<dbReference type="SMART" id="SM00345">
    <property type="entry name" value="HTH_GNTR"/>
    <property type="match status" value="1"/>
</dbReference>
<dbReference type="InterPro" id="IPR036388">
    <property type="entry name" value="WH-like_DNA-bd_sf"/>
</dbReference>
<dbReference type="SUPFAM" id="SSF46785">
    <property type="entry name" value="Winged helix' DNA-binding domain"/>
    <property type="match status" value="1"/>
</dbReference>
<protein>
    <submittedName>
        <fullName evidence="5">GntR family transcriptional regulator</fullName>
    </submittedName>
</protein>
<dbReference type="OrthoDB" id="284307at2"/>
<dbReference type="Proteomes" id="UP000221168">
    <property type="component" value="Unassembled WGS sequence"/>
</dbReference>
<dbReference type="SUPFAM" id="SSF48008">
    <property type="entry name" value="GntR ligand-binding domain-like"/>
    <property type="match status" value="1"/>
</dbReference>
<dbReference type="InterPro" id="IPR036390">
    <property type="entry name" value="WH_DNA-bd_sf"/>
</dbReference>
<dbReference type="GO" id="GO:0003677">
    <property type="term" value="F:DNA binding"/>
    <property type="evidence" value="ECO:0007669"/>
    <property type="project" value="UniProtKB-KW"/>
</dbReference>
<reference evidence="5 6" key="1">
    <citation type="submission" date="2017-10" db="EMBL/GenBank/DDBJ databases">
        <title>Sedimentibacterium mangrovi gen. nov., sp. nov., a novel member of family Phyllobacteriacea isolated from mangrove sediment.</title>
        <authorList>
            <person name="Liao H."/>
            <person name="Tian Y."/>
        </authorList>
    </citation>
    <scope>NUCLEOTIDE SEQUENCE [LARGE SCALE GENOMIC DNA]</scope>
    <source>
        <strain evidence="5 6">X9-2-2</strain>
    </source>
</reference>
<dbReference type="Gene3D" id="1.10.10.10">
    <property type="entry name" value="Winged helix-like DNA-binding domain superfamily/Winged helix DNA-binding domain"/>
    <property type="match status" value="1"/>
</dbReference>
<dbReference type="InterPro" id="IPR011711">
    <property type="entry name" value="GntR_C"/>
</dbReference>
<dbReference type="AlphaFoldDB" id="A0A2G1QMZ9"/>